<proteinExistence type="predicted"/>
<keyword evidence="2" id="KW-1185">Reference proteome</keyword>
<protein>
    <submittedName>
        <fullName evidence="1">Uncharacterized protein</fullName>
    </submittedName>
</protein>
<evidence type="ECO:0000313" key="2">
    <source>
        <dbReference type="Proteomes" id="UP000569005"/>
    </source>
</evidence>
<dbReference type="EMBL" id="JACHEA010000002">
    <property type="protein sequence ID" value="MBB5341712.1"/>
    <property type="molecule type" value="Genomic_DNA"/>
</dbReference>
<accession>A0ACC5P4C9</accession>
<reference evidence="1" key="1">
    <citation type="submission" date="2020-08" db="EMBL/GenBank/DDBJ databases">
        <title>Genomic Encyclopedia of Type Strains, Phase IV (KMG-V): Genome sequencing to study the core and pangenomes of soil and plant-associated prokaryotes.</title>
        <authorList>
            <person name="Whitman W."/>
        </authorList>
    </citation>
    <scope>NUCLEOTIDE SEQUENCE</scope>
    <source>
        <strain evidence="1">M8UP15</strain>
    </source>
</reference>
<dbReference type="Proteomes" id="UP000569005">
    <property type="component" value="Unassembled WGS sequence"/>
</dbReference>
<sequence length="546" mass="57137">MHLRPVSPNKLSPHTKRLTSALLNSGTKLLVALCIAASPLSAVAQAVKTASTPPPNFSRLDLYGGYAYFHPFNSEITPFVYQPINAGAVASATAYFNRYLGVQAEGSFFPNGTNDCYYTAQAGPILRYQKGRFIPFAHVLGGGARAGGPAFQPCTWGWGVTAGAGLDLVLPVFNNHIALRIAQADFNYSHVDYGPVDPAQVTGGVGDITAYRLSAGVVLRFGQQTPPPPVQLGCTVQPTNVFPGDPVTVTATATNLEAKKKLSYTWTASGGELTNNDATANINTAGLAPGDYTVSGHVSEGNRPGESANCSAGFRIHNPAPPSIACSANPSTVMPGDPSTITAVASSLEGLTLSYSYSASAGQISGTTPTATLVTSGAPSGIVTVTCNVVDDLGKHASADTTVTIITPPPPPVPQVRPLCSVSFERDLKRPVRVDNEGKACLDEIALTLNRDTTSKLVIVGRHSDDETPDAAAQRDLNVEQYLIDEKGIDPARISMRTSGQPGRVLDSTLVPDGASFTPGDTATFDANSVKREGQPYAKPKSTTNH</sequence>
<gene>
    <name evidence="1" type="ORF">HDF13_004093</name>
</gene>
<comment type="caution">
    <text evidence="1">The sequence shown here is derived from an EMBL/GenBank/DDBJ whole genome shotgun (WGS) entry which is preliminary data.</text>
</comment>
<evidence type="ECO:0000313" key="1">
    <source>
        <dbReference type="EMBL" id="MBB5341712.1"/>
    </source>
</evidence>
<organism evidence="1 2">
    <name type="scientific">Tunturiibacter gelidiferens</name>
    <dbReference type="NCBI Taxonomy" id="3069689"/>
    <lineage>
        <taxon>Bacteria</taxon>
        <taxon>Pseudomonadati</taxon>
        <taxon>Acidobacteriota</taxon>
        <taxon>Terriglobia</taxon>
        <taxon>Terriglobales</taxon>
        <taxon>Acidobacteriaceae</taxon>
        <taxon>Tunturiibacter</taxon>
    </lineage>
</organism>
<name>A0ACC5P4C9_9BACT</name>